<keyword evidence="4" id="KW-1185">Reference proteome</keyword>
<comment type="caution">
    <text evidence="3">The sequence shown here is derived from an EMBL/GenBank/DDBJ whole genome shotgun (WGS) entry which is preliminary data.</text>
</comment>
<organism evidence="3 4">
    <name type="scientific">Rosenbergiella australiborealis</name>
    <dbReference type="NCBI Taxonomy" id="1544696"/>
    <lineage>
        <taxon>Bacteria</taxon>
        <taxon>Pseudomonadati</taxon>
        <taxon>Pseudomonadota</taxon>
        <taxon>Gammaproteobacteria</taxon>
        <taxon>Enterobacterales</taxon>
        <taxon>Erwiniaceae</taxon>
        <taxon>Rosenbergiella</taxon>
    </lineage>
</organism>
<sequence length="164" mass="18266">MKKFIVAALCISGWSLSFGAFCATTNNQHPLNAYPESLPGLQRHVIQLPAVGREDDQQVELIIGKIEEVDCNSTSLLGSLSVKPLSGWGYDYYQVAIKPGLVSTKMACLEQAKQKKFITLPLTTAQRFVRYNSKLPIVIYAPHNIEVKYRVWQASATLHTADKK</sequence>
<proteinExistence type="inferred from homology"/>
<evidence type="ECO:0000313" key="3">
    <source>
        <dbReference type="EMBL" id="MBT0726416.1"/>
    </source>
</evidence>
<feature type="signal peptide" evidence="2">
    <location>
        <begin position="1"/>
        <end position="22"/>
    </location>
</feature>
<keyword evidence="2" id="KW-0732">Signal</keyword>
<dbReference type="NCBIfam" id="NF002987">
    <property type="entry name" value="PRK03719.1"/>
    <property type="match status" value="1"/>
</dbReference>
<keyword evidence="3" id="KW-0722">Serine protease inhibitor</keyword>
<name>A0ABS5T279_9GAMM</name>
<reference evidence="3 4" key="1">
    <citation type="submission" date="2020-04" db="EMBL/GenBank/DDBJ databases">
        <title>Genome sequencing of Rosenbergiella species.</title>
        <authorList>
            <person name="Alvarez-Perez S."/>
            <person name="Lievens B."/>
        </authorList>
    </citation>
    <scope>NUCLEOTIDE SEQUENCE [LARGE SCALE GENOMIC DNA]</scope>
    <source>
        <strain evidence="3 4">CdVSA20.1</strain>
    </source>
</reference>
<accession>A0ABS5T279</accession>
<dbReference type="SUPFAM" id="SSF49772">
    <property type="entry name" value="Ecotin, trypsin inhibitor"/>
    <property type="match status" value="1"/>
</dbReference>
<dbReference type="Gene3D" id="4.10.1230.10">
    <property type="entry name" value="Ecotin, trypsin inhibitor"/>
    <property type="match status" value="1"/>
</dbReference>
<dbReference type="GO" id="GO:0004867">
    <property type="term" value="F:serine-type endopeptidase inhibitor activity"/>
    <property type="evidence" value="ECO:0007669"/>
    <property type="project" value="UniProtKB-KW"/>
</dbReference>
<dbReference type="Pfam" id="PF03974">
    <property type="entry name" value="Ecotin"/>
    <property type="match status" value="1"/>
</dbReference>
<feature type="chain" id="PRO_5045678539" evidence="2">
    <location>
        <begin position="23"/>
        <end position="164"/>
    </location>
</feature>
<dbReference type="Gene3D" id="2.60.40.550">
    <property type="entry name" value="Ecotin"/>
    <property type="match status" value="1"/>
</dbReference>
<protein>
    <submittedName>
        <fullName evidence="3">Serine protease inhibitor ecotin</fullName>
    </submittedName>
</protein>
<dbReference type="RefSeq" id="WP_214212241.1">
    <property type="nucleotide sequence ID" value="NZ_JABBFO010000002.1"/>
</dbReference>
<dbReference type="PIRSF" id="PIRSF006865">
    <property type="entry name" value="Prot_inh_ecotin"/>
    <property type="match status" value="1"/>
</dbReference>
<evidence type="ECO:0000313" key="4">
    <source>
        <dbReference type="Proteomes" id="UP000786875"/>
    </source>
</evidence>
<dbReference type="InterPro" id="IPR005658">
    <property type="entry name" value="Prot_inh_ecotin"/>
</dbReference>
<gene>
    <name evidence="3" type="primary">eco</name>
    <name evidence="3" type="ORF">HGT73_03305</name>
</gene>
<evidence type="ECO:0000256" key="2">
    <source>
        <dbReference type="SAM" id="SignalP"/>
    </source>
</evidence>
<dbReference type="PANTHER" id="PTHR35890">
    <property type="match status" value="1"/>
</dbReference>
<comment type="similarity">
    <text evidence="1">Belongs to the protease inhibitor I11 (ecotin) family.</text>
</comment>
<keyword evidence="3" id="KW-0646">Protease inhibitor</keyword>
<dbReference type="PANTHER" id="PTHR35890:SF3">
    <property type="entry name" value="ECOTIN"/>
    <property type="match status" value="1"/>
</dbReference>
<dbReference type="InterPro" id="IPR027438">
    <property type="entry name" value="Ecotin_C"/>
</dbReference>
<dbReference type="InterPro" id="IPR036198">
    <property type="entry name" value="Ecotin_sf"/>
</dbReference>
<dbReference type="EMBL" id="JABBFO010000002">
    <property type="protein sequence ID" value="MBT0726416.1"/>
    <property type="molecule type" value="Genomic_DNA"/>
</dbReference>
<dbReference type="Proteomes" id="UP000786875">
    <property type="component" value="Unassembled WGS sequence"/>
</dbReference>
<evidence type="ECO:0000256" key="1">
    <source>
        <dbReference type="ARBA" id="ARBA00010558"/>
    </source>
</evidence>